<comment type="caution">
    <text evidence="3">The sequence shown here is derived from an EMBL/GenBank/DDBJ whole genome shotgun (WGS) entry which is preliminary data.</text>
</comment>
<dbReference type="GO" id="GO:0003677">
    <property type="term" value="F:DNA binding"/>
    <property type="evidence" value="ECO:0007669"/>
    <property type="project" value="UniProtKB-KW"/>
</dbReference>
<dbReference type="Proteomes" id="UP000637578">
    <property type="component" value="Unassembled WGS sequence"/>
</dbReference>
<dbReference type="InterPro" id="IPR036388">
    <property type="entry name" value="WH-like_DNA-bd_sf"/>
</dbReference>
<dbReference type="RefSeq" id="WP_189055581.1">
    <property type="nucleotide sequence ID" value="NZ_BMMK01000005.1"/>
</dbReference>
<proteinExistence type="predicted"/>
<dbReference type="InterPro" id="IPR001867">
    <property type="entry name" value="OmpR/PhoB-type_DNA-bd"/>
</dbReference>
<evidence type="ECO:0000259" key="2">
    <source>
        <dbReference type="SMART" id="SM00862"/>
    </source>
</evidence>
<dbReference type="Gene3D" id="1.10.10.10">
    <property type="entry name" value="Winged helix-like DNA-binding domain superfamily/Winged helix DNA-binding domain"/>
    <property type="match status" value="1"/>
</dbReference>
<dbReference type="EMBL" id="BMMK01000005">
    <property type="protein sequence ID" value="GGM46283.1"/>
    <property type="molecule type" value="Genomic_DNA"/>
</dbReference>
<name>A0A8J3CAW1_9PSEU</name>
<feature type="domain" description="OmpR/PhoB-type" evidence="2">
    <location>
        <begin position="83"/>
        <end position="156"/>
    </location>
</feature>
<dbReference type="SUPFAM" id="SSF46894">
    <property type="entry name" value="C-terminal effector domain of the bipartite response regulators"/>
    <property type="match status" value="1"/>
</dbReference>
<organism evidence="3 4">
    <name type="scientific">Longimycelium tulufanense</name>
    <dbReference type="NCBI Taxonomy" id="907463"/>
    <lineage>
        <taxon>Bacteria</taxon>
        <taxon>Bacillati</taxon>
        <taxon>Actinomycetota</taxon>
        <taxon>Actinomycetes</taxon>
        <taxon>Pseudonocardiales</taxon>
        <taxon>Pseudonocardiaceae</taxon>
        <taxon>Longimycelium</taxon>
    </lineage>
</organism>
<dbReference type="AlphaFoldDB" id="A0A8J3CAW1"/>
<dbReference type="SMART" id="SM00862">
    <property type="entry name" value="Trans_reg_C"/>
    <property type="match status" value="1"/>
</dbReference>
<reference evidence="3" key="1">
    <citation type="journal article" date="2014" name="Int. J. Syst. Evol. Microbiol.">
        <title>Complete genome sequence of Corynebacterium casei LMG S-19264T (=DSM 44701T), isolated from a smear-ripened cheese.</title>
        <authorList>
            <consortium name="US DOE Joint Genome Institute (JGI-PGF)"/>
            <person name="Walter F."/>
            <person name="Albersmeier A."/>
            <person name="Kalinowski J."/>
            <person name="Ruckert C."/>
        </authorList>
    </citation>
    <scope>NUCLEOTIDE SEQUENCE</scope>
    <source>
        <strain evidence="3">CGMCC 4.5737</strain>
    </source>
</reference>
<dbReference type="Pfam" id="PF00486">
    <property type="entry name" value="Trans_reg_C"/>
    <property type="match status" value="1"/>
</dbReference>
<gene>
    <name evidence="3" type="ORF">GCM10012275_16660</name>
</gene>
<accession>A0A8J3CAW1</accession>
<reference evidence="3" key="2">
    <citation type="submission" date="2020-09" db="EMBL/GenBank/DDBJ databases">
        <authorList>
            <person name="Sun Q."/>
            <person name="Zhou Y."/>
        </authorList>
    </citation>
    <scope>NUCLEOTIDE SEQUENCE</scope>
    <source>
        <strain evidence="3">CGMCC 4.5737</strain>
    </source>
</reference>
<keyword evidence="1" id="KW-0238">DNA-binding</keyword>
<evidence type="ECO:0000313" key="3">
    <source>
        <dbReference type="EMBL" id="GGM46283.1"/>
    </source>
</evidence>
<sequence length="174" mass="19140">MKVPVLRWPEDAEEVARCRALGLPRLLLLERSACPPVCADPLEDWARTPVPEDDLRARTAALLARAAGHLPVVDTANVLHFCGSALLLGPGEAPLVRLLVHGYRSLVTRAELAMQIWPDAAPHRRNALDLRVLRIRRRIAPLGLEIRTVWGRGYVLTSRCVDPVTPGDPDHVGA</sequence>
<dbReference type="GO" id="GO:0006355">
    <property type="term" value="P:regulation of DNA-templated transcription"/>
    <property type="evidence" value="ECO:0007669"/>
    <property type="project" value="InterPro"/>
</dbReference>
<dbReference type="InterPro" id="IPR016032">
    <property type="entry name" value="Sig_transdc_resp-reg_C-effctor"/>
</dbReference>
<keyword evidence="4" id="KW-1185">Reference proteome</keyword>
<dbReference type="GO" id="GO:0000160">
    <property type="term" value="P:phosphorelay signal transduction system"/>
    <property type="evidence" value="ECO:0007669"/>
    <property type="project" value="InterPro"/>
</dbReference>
<evidence type="ECO:0000313" key="4">
    <source>
        <dbReference type="Proteomes" id="UP000637578"/>
    </source>
</evidence>
<evidence type="ECO:0000256" key="1">
    <source>
        <dbReference type="ARBA" id="ARBA00023125"/>
    </source>
</evidence>
<protein>
    <recommendedName>
        <fullName evidence="2">OmpR/PhoB-type domain-containing protein</fullName>
    </recommendedName>
</protein>